<feature type="domain" description="ABC transporter" evidence="6">
    <location>
        <begin position="9"/>
        <end position="210"/>
    </location>
</feature>
<name>A0ABX2FFP4_9PSEU</name>
<dbReference type="CDD" id="cd03230">
    <property type="entry name" value="ABC_DR_subfamily_A"/>
    <property type="match status" value="1"/>
</dbReference>
<dbReference type="InterPro" id="IPR027417">
    <property type="entry name" value="P-loop_NTPase"/>
</dbReference>
<reference evidence="7 8" key="1">
    <citation type="submission" date="2020-01" db="EMBL/GenBank/DDBJ databases">
        <title>Kibdelosporangium persica a novel Actinomycetes from a hot desert in Iran.</title>
        <authorList>
            <person name="Safaei N."/>
            <person name="Zaburannyi N."/>
            <person name="Mueller R."/>
            <person name="Wink J."/>
        </authorList>
    </citation>
    <scope>NUCLEOTIDE SEQUENCE [LARGE SCALE GENOMIC DNA]</scope>
    <source>
        <strain evidence="7 8">4NS15</strain>
    </source>
</reference>
<keyword evidence="3" id="KW-0547">Nucleotide-binding</keyword>
<evidence type="ECO:0000256" key="1">
    <source>
        <dbReference type="ARBA" id="ARBA00005417"/>
    </source>
</evidence>
<dbReference type="PANTHER" id="PTHR43335">
    <property type="entry name" value="ABC TRANSPORTER, ATP-BINDING PROTEIN"/>
    <property type="match status" value="1"/>
</dbReference>
<evidence type="ECO:0000256" key="3">
    <source>
        <dbReference type="ARBA" id="ARBA00022741"/>
    </source>
</evidence>
<gene>
    <name evidence="7" type="ORF">GC106_68400</name>
</gene>
<sequence>MLGGVRPLLEVQGLTRRFDDLVVLDAVSFDLSGGQAVALTGPNGSGKTTLLRCVVGADIPDEGDVLFEGEHLAESDPDVRAAMACALDDADFFAELSVVEHLELLARAHGVAEPGPVVEEVLSELDLRDQRDQLPATLSSGQRRRFTLGACLVRPRRLLVLDEPEQRLDVAGRAWLTEKLRDEKAEGCAILLASHDPDLVEAVADTRIELG</sequence>
<dbReference type="Pfam" id="PF00005">
    <property type="entry name" value="ABC_tran"/>
    <property type="match status" value="1"/>
</dbReference>
<dbReference type="Gene3D" id="3.40.50.300">
    <property type="entry name" value="P-loop containing nucleotide triphosphate hydrolases"/>
    <property type="match status" value="1"/>
</dbReference>
<evidence type="ECO:0000313" key="8">
    <source>
        <dbReference type="Proteomes" id="UP000763557"/>
    </source>
</evidence>
<dbReference type="InterPro" id="IPR005895">
    <property type="entry name" value="ABC_transptr_haem_export_CcmA"/>
</dbReference>
<dbReference type="SUPFAM" id="SSF52540">
    <property type="entry name" value="P-loop containing nucleoside triphosphate hydrolases"/>
    <property type="match status" value="1"/>
</dbReference>
<protein>
    <submittedName>
        <fullName evidence="7">ABC-type multidrug transport system ATPase subunit</fullName>
    </submittedName>
</protein>
<dbReference type="NCBIfam" id="TIGR01189">
    <property type="entry name" value="ccmA"/>
    <property type="match status" value="1"/>
</dbReference>
<dbReference type="EMBL" id="JAAATY010000029">
    <property type="protein sequence ID" value="NRN69583.1"/>
    <property type="molecule type" value="Genomic_DNA"/>
</dbReference>
<evidence type="ECO:0000256" key="2">
    <source>
        <dbReference type="ARBA" id="ARBA00022448"/>
    </source>
</evidence>
<keyword evidence="8" id="KW-1185">Reference proteome</keyword>
<keyword evidence="5" id="KW-0067">ATP-binding</keyword>
<dbReference type="InterPro" id="IPR003593">
    <property type="entry name" value="AAA+_ATPase"/>
</dbReference>
<organism evidence="7 8">
    <name type="scientific">Kibdelosporangium persicum</name>
    <dbReference type="NCBI Taxonomy" id="2698649"/>
    <lineage>
        <taxon>Bacteria</taxon>
        <taxon>Bacillati</taxon>
        <taxon>Actinomycetota</taxon>
        <taxon>Actinomycetes</taxon>
        <taxon>Pseudonocardiales</taxon>
        <taxon>Pseudonocardiaceae</taxon>
        <taxon>Kibdelosporangium</taxon>
    </lineage>
</organism>
<dbReference type="Proteomes" id="UP000763557">
    <property type="component" value="Unassembled WGS sequence"/>
</dbReference>
<evidence type="ECO:0000256" key="4">
    <source>
        <dbReference type="ARBA" id="ARBA00022748"/>
    </source>
</evidence>
<evidence type="ECO:0000313" key="7">
    <source>
        <dbReference type="EMBL" id="NRN69583.1"/>
    </source>
</evidence>
<evidence type="ECO:0000256" key="5">
    <source>
        <dbReference type="ARBA" id="ARBA00022840"/>
    </source>
</evidence>
<proteinExistence type="inferred from homology"/>
<comment type="caution">
    <text evidence="7">The sequence shown here is derived from an EMBL/GenBank/DDBJ whole genome shotgun (WGS) entry which is preliminary data.</text>
</comment>
<dbReference type="PANTHER" id="PTHR43335:SF3">
    <property type="entry name" value="ABC TRANSPORTER"/>
    <property type="match status" value="1"/>
</dbReference>
<dbReference type="PROSITE" id="PS50893">
    <property type="entry name" value="ABC_TRANSPORTER_2"/>
    <property type="match status" value="1"/>
</dbReference>
<dbReference type="InterPro" id="IPR017871">
    <property type="entry name" value="ABC_transporter-like_CS"/>
</dbReference>
<keyword evidence="4" id="KW-0201">Cytochrome c-type biogenesis</keyword>
<dbReference type="SMART" id="SM00382">
    <property type="entry name" value="AAA"/>
    <property type="match status" value="1"/>
</dbReference>
<dbReference type="InterPro" id="IPR003439">
    <property type="entry name" value="ABC_transporter-like_ATP-bd"/>
</dbReference>
<accession>A0ABX2FFP4</accession>
<comment type="similarity">
    <text evidence="1">Belongs to the ABC transporter superfamily.</text>
</comment>
<evidence type="ECO:0000259" key="6">
    <source>
        <dbReference type="PROSITE" id="PS50893"/>
    </source>
</evidence>
<keyword evidence="2" id="KW-0813">Transport</keyword>
<dbReference type="PROSITE" id="PS00211">
    <property type="entry name" value="ABC_TRANSPORTER_1"/>
    <property type="match status" value="1"/>
</dbReference>